<dbReference type="InterPro" id="IPR001387">
    <property type="entry name" value="Cro/C1-type_HTH"/>
</dbReference>
<dbReference type="AlphaFoldDB" id="A0A2N3KWX0"/>
<dbReference type="Gene3D" id="1.10.260.40">
    <property type="entry name" value="lambda repressor-like DNA-binding domains"/>
    <property type="match status" value="1"/>
</dbReference>
<evidence type="ECO:0000313" key="3">
    <source>
        <dbReference type="Proteomes" id="UP000233597"/>
    </source>
</evidence>
<dbReference type="GO" id="GO:0003677">
    <property type="term" value="F:DNA binding"/>
    <property type="evidence" value="ECO:0007669"/>
    <property type="project" value="InterPro"/>
</dbReference>
<dbReference type="PROSITE" id="PS50943">
    <property type="entry name" value="HTH_CROC1"/>
    <property type="match status" value="1"/>
</dbReference>
<dbReference type="InterPro" id="IPR010982">
    <property type="entry name" value="Lambda_DNA-bd_dom_sf"/>
</dbReference>
<dbReference type="OrthoDB" id="9811208at2"/>
<dbReference type="RefSeq" id="WP_101264911.1">
    <property type="nucleotide sequence ID" value="NZ_NWTK01000003.1"/>
</dbReference>
<name>A0A2N3KWX0_9PROT</name>
<proteinExistence type="predicted"/>
<dbReference type="Pfam" id="PF13560">
    <property type="entry name" value="HTH_31"/>
    <property type="match status" value="1"/>
</dbReference>
<dbReference type="SMART" id="SM00530">
    <property type="entry name" value="HTH_XRE"/>
    <property type="match status" value="1"/>
</dbReference>
<dbReference type="Proteomes" id="UP000233597">
    <property type="component" value="Unassembled WGS sequence"/>
</dbReference>
<sequence>MRDQTEGFLGVKGSPKIGAKLKRAREYLGLKAVSVAELAGLSSAYTLYGYESDRREPNFASLLRLCDTLRVTPNELFEYQEFDRHLFRDVIVAVDAFMESHSRKIDAEKRAELYIAVYDALSSEPDKLRDENGKIDLTQLMALMRLAL</sequence>
<evidence type="ECO:0000313" key="2">
    <source>
        <dbReference type="EMBL" id="PKR55069.1"/>
    </source>
</evidence>
<evidence type="ECO:0000259" key="1">
    <source>
        <dbReference type="PROSITE" id="PS50943"/>
    </source>
</evidence>
<dbReference type="SUPFAM" id="SSF47413">
    <property type="entry name" value="lambda repressor-like DNA-binding domains"/>
    <property type="match status" value="1"/>
</dbReference>
<comment type="caution">
    <text evidence="2">The sequence shown here is derived from an EMBL/GenBank/DDBJ whole genome shotgun (WGS) entry which is preliminary data.</text>
</comment>
<reference evidence="2 3" key="1">
    <citation type="submission" date="2017-09" db="EMBL/GenBank/DDBJ databases">
        <title>Biodiversity and function of Thalassospira species in the particle-attached aromatic-hydrocarbon-degrading consortia from the surface seawater of the South China Sea.</title>
        <authorList>
            <person name="Dong C."/>
            <person name="Liu R."/>
            <person name="Shao Z."/>
        </authorList>
    </citation>
    <scope>NUCLEOTIDE SEQUENCE [LARGE SCALE GENOMIC DNA]</scope>
    <source>
        <strain evidence="2 3">CSC1P2</strain>
    </source>
</reference>
<accession>A0A2N3KWX0</accession>
<protein>
    <recommendedName>
        <fullName evidence="1">HTH cro/C1-type domain-containing protein</fullName>
    </recommendedName>
</protein>
<dbReference type="EMBL" id="NWTK01000003">
    <property type="protein sequence ID" value="PKR55069.1"/>
    <property type="molecule type" value="Genomic_DNA"/>
</dbReference>
<gene>
    <name evidence="2" type="ORF">COO20_06690</name>
</gene>
<dbReference type="CDD" id="cd00093">
    <property type="entry name" value="HTH_XRE"/>
    <property type="match status" value="1"/>
</dbReference>
<feature type="domain" description="HTH cro/C1-type" evidence="1">
    <location>
        <begin position="21"/>
        <end position="76"/>
    </location>
</feature>
<organism evidence="2 3">
    <name type="scientific">Thalassospira marina</name>
    <dbReference type="NCBI Taxonomy" id="2048283"/>
    <lineage>
        <taxon>Bacteria</taxon>
        <taxon>Pseudomonadati</taxon>
        <taxon>Pseudomonadota</taxon>
        <taxon>Alphaproteobacteria</taxon>
        <taxon>Rhodospirillales</taxon>
        <taxon>Thalassospiraceae</taxon>
        <taxon>Thalassospira</taxon>
    </lineage>
</organism>